<proteinExistence type="predicted"/>
<dbReference type="Proteomes" id="UP000318741">
    <property type="component" value="Chromosome"/>
</dbReference>
<keyword evidence="3" id="KW-1185">Reference proteome</keyword>
<gene>
    <name evidence="2" type="ORF">CA12_26740</name>
</gene>
<organism evidence="2 3">
    <name type="scientific">Alienimonas californiensis</name>
    <dbReference type="NCBI Taxonomy" id="2527989"/>
    <lineage>
        <taxon>Bacteria</taxon>
        <taxon>Pseudomonadati</taxon>
        <taxon>Planctomycetota</taxon>
        <taxon>Planctomycetia</taxon>
        <taxon>Planctomycetales</taxon>
        <taxon>Planctomycetaceae</taxon>
        <taxon>Alienimonas</taxon>
    </lineage>
</organism>
<evidence type="ECO:0008006" key="4">
    <source>
        <dbReference type="Google" id="ProtNLM"/>
    </source>
</evidence>
<sequence precursor="true">MLFRFHVPLAAVLSVGATLALTGCGADDSPDAPAAVPMADADHDHDADVGWWCVEHGVPEGECALCDASLVADFKEKGDWCAEHDRPESQCFLCDPDRFDRFAARYAAKYGEQPPRPTE</sequence>
<protein>
    <recommendedName>
        <fullName evidence="4">RND transporter</fullName>
    </recommendedName>
</protein>
<dbReference type="PROSITE" id="PS51257">
    <property type="entry name" value="PROKAR_LIPOPROTEIN"/>
    <property type="match status" value="1"/>
</dbReference>
<dbReference type="EMBL" id="CP036265">
    <property type="protein sequence ID" value="QDT16568.1"/>
    <property type="molecule type" value="Genomic_DNA"/>
</dbReference>
<dbReference type="RefSeq" id="WP_145359379.1">
    <property type="nucleotide sequence ID" value="NZ_CP036265.1"/>
</dbReference>
<keyword evidence="1" id="KW-0732">Signal</keyword>
<name>A0A517PB20_9PLAN</name>
<evidence type="ECO:0000313" key="2">
    <source>
        <dbReference type="EMBL" id="QDT16568.1"/>
    </source>
</evidence>
<dbReference type="AlphaFoldDB" id="A0A517PB20"/>
<dbReference type="KEGG" id="acaf:CA12_26740"/>
<reference evidence="2 3" key="1">
    <citation type="submission" date="2019-02" db="EMBL/GenBank/DDBJ databases">
        <title>Deep-cultivation of Planctomycetes and their phenomic and genomic characterization uncovers novel biology.</title>
        <authorList>
            <person name="Wiegand S."/>
            <person name="Jogler M."/>
            <person name="Boedeker C."/>
            <person name="Pinto D."/>
            <person name="Vollmers J."/>
            <person name="Rivas-Marin E."/>
            <person name="Kohn T."/>
            <person name="Peeters S.H."/>
            <person name="Heuer A."/>
            <person name="Rast P."/>
            <person name="Oberbeckmann S."/>
            <person name="Bunk B."/>
            <person name="Jeske O."/>
            <person name="Meyerdierks A."/>
            <person name="Storesund J.E."/>
            <person name="Kallscheuer N."/>
            <person name="Luecker S."/>
            <person name="Lage O.M."/>
            <person name="Pohl T."/>
            <person name="Merkel B.J."/>
            <person name="Hornburger P."/>
            <person name="Mueller R.-W."/>
            <person name="Bruemmer F."/>
            <person name="Labrenz M."/>
            <person name="Spormann A.M."/>
            <person name="Op den Camp H."/>
            <person name="Overmann J."/>
            <person name="Amann R."/>
            <person name="Jetten M.S.M."/>
            <person name="Mascher T."/>
            <person name="Medema M.H."/>
            <person name="Devos D.P."/>
            <person name="Kaster A.-K."/>
            <person name="Ovreas L."/>
            <person name="Rohde M."/>
            <person name="Galperin M.Y."/>
            <person name="Jogler C."/>
        </authorList>
    </citation>
    <scope>NUCLEOTIDE SEQUENCE [LARGE SCALE GENOMIC DNA]</scope>
    <source>
        <strain evidence="2 3">CA12</strain>
    </source>
</reference>
<feature type="signal peptide" evidence="1">
    <location>
        <begin position="1"/>
        <end position="20"/>
    </location>
</feature>
<dbReference type="OrthoDB" id="5398179at2"/>
<accession>A0A517PB20</accession>
<evidence type="ECO:0000313" key="3">
    <source>
        <dbReference type="Proteomes" id="UP000318741"/>
    </source>
</evidence>
<evidence type="ECO:0000256" key="1">
    <source>
        <dbReference type="SAM" id="SignalP"/>
    </source>
</evidence>
<feature type="chain" id="PRO_5021755986" description="RND transporter" evidence="1">
    <location>
        <begin position="21"/>
        <end position="119"/>
    </location>
</feature>